<dbReference type="Proteomes" id="UP000240572">
    <property type="component" value="Unassembled WGS sequence"/>
</dbReference>
<dbReference type="EMBL" id="PYGD01000012">
    <property type="protein sequence ID" value="PSK89297.1"/>
    <property type="molecule type" value="Genomic_DNA"/>
</dbReference>
<proteinExistence type="predicted"/>
<sequence length="263" mass="30554">MRSPAFFFCLLFLVPVCVLKAQPCTLSAGDSLEAERLLHVERDRFYEPEGDYFFNAETYAHVATLLDTHRKQGTYTWPYRMRSSPPGNRTYEYLLAHKYKVSSRDIRPDCMEERWFTLYDSLMDGAIVQRYGADFYARTYLEAVCLERGGQGLTLPYVVYPDSTISAIRKALPFWDTLTSKRDGAEFGKSLYIAFNGDNIKDVFIGTQTVLLFELEEFAWLKKEIITRLNCLHWIGPKFRGRKIKAAVIFNDREGTFQFKSEQ</sequence>
<gene>
    <name evidence="2" type="ORF">B0I18_11298</name>
</gene>
<keyword evidence="3" id="KW-1185">Reference proteome</keyword>
<evidence type="ECO:0000313" key="3">
    <source>
        <dbReference type="Proteomes" id="UP000240572"/>
    </source>
</evidence>
<evidence type="ECO:0000256" key="1">
    <source>
        <dbReference type="SAM" id="SignalP"/>
    </source>
</evidence>
<evidence type="ECO:0000313" key="2">
    <source>
        <dbReference type="EMBL" id="PSK89297.1"/>
    </source>
</evidence>
<keyword evidence="1" id="KW-0732">Signal</keyword>
<feature type="chain" id="PRO_5015172273" evidence="1">
    <location>
        <begin position="21"/>
        <end position="263"/>
    </location>
</feature>
<organism evidence="2 3">
    <name type="scientific">Taibaiella chishuiensis</name>
    <dbReference type="NCBI Taxonomy" id="1434707"/>
    <lineage>
        <taxon>Bacteria</taxon>
        <taxon>Pseudomonadati</taxon>
        <taxon>Bacteroidota</taxon>
        <taxon>Chitinophagia</taxon>
        <taxon>Chitinophagales</taxon>
        <taxon>Chitinophagaceae</taxon>
        <taxon>Taibaiella</taxon>
    </lineage>
</organism>
<dbReference type="AlphaFoldDB" id="A0A2P8CWH8"/>
<protein>
    <submittedName>
        <fullName evidence="2">Uncharacterized protein</fullName>
    </submittedName>
</protein>
<reference evidence="2 3" key="1">
    <citation type="submission" date="2018-03" db="EMBL/GenBank/DDBJ databases">
        <title>Genomic Encyclopedia of Type Strains, Phase III (KMG-III): the genomes of soil and plant-associated and newly described type strains.</title>
        <authorList>
            <person name="Whitman W."/>
        </authorList>
    </citation>
    <scope>NUCLEOTIDE SEQUENCE [LARGE SCALE GENOMIC DNA]</scope>
    <source>
        <strain evidence="2 3">CGMCC 1.12700</strain>
    </source>
</reference>
<name>A0A2P8CWH8_9BACT</name>
<feature type="signal peptide" evidence="1">
    <location>
        <begin position="1"/>
        <end position="20"/>
    </location>
</feature>
<comment type="caution">
    <text evidence="2">The sequence shown here is derived from an EMBL/GenBank/DDBJ whole genome shotgun (WGS) entry which is preliminary data.</text>
</comment>
<accession>A0A2P8CWH8</accession>